<dbReference type="EMBL" id="JARJCW010000048">
    <property type="protein sequence ID" value="KAJ7204190.1"/>
    <property type="molecule type" value="Genomic_DNA"/>
</dbReference>
<keyword evidence="2" id="KW-1185">Reference proteome</keyword>
<dbReference type="Proteomes" id="UP001219525">
    <property type="component" value="Unassembled WGS sequence"/>
</dbReference>
<protein>
    <submittedName>
        <fullName evidence="1">Uncharacterized protein</fullName>
    </submittedName>
</protein>
<comment type="caution">
    <text evidence="1">The sequence shown here is derived from an EMBL/GenBank/DDBJ whole genome shotgun (WGS) entry which is preliminary data.</text>
</comment>
<proteinExistence type="predicted"/>
<dbReference type="AlphaFoldDB" id="A0AAD6V6J7"/>
<gene>
    <name evidence="1" type="ORF">GGX14DRAFT_398496</name>
</gene>
<evidence type="ECO:0000313" key="1">
    <source>
        <dbReference type="EMBL" id="KAJ7204190.1"/>
    </source>
</evidence>
<evidence type="ECO:0000313" key="2">
    <source>
        <dbReference type="Proteomes" id="UP001219525"/>
    </source>
</evidence>
<reference evidence="1" key="1">
    <citation type="submission" date="2023-03" db="EMBL/GenBank/DDBJ databases">
        <title>Massive genome expansion in bonnet fungi (Mycena s.s.) driven by repeated elements and novel gene families across ecological guilds.</title>
        <authorList>
            <consortium name="Lawrence Berkeley National Laboratory"/>
            <person name="Harder C.B."/>
            <person name="Miyauchi S."/>
            <person name="Viragh M."/>
            <person name="Kuo A."/>
            <person name="Thoen E."/>
            <person name="Andreopoulos B."/>
            <person name="Lu D."/>
            <person name="Skrede I."/>
            <person name="Drula E."/>
            <person name="Henrissat B."/>
            <person name="Morin E."/>
            <person name="Kohler A."/>
            <person name="Barry K."/>
            <person name="LaButti K."/>
            <person name="Morin E."/>
            <person name="Salamov A."/>
            <person name="Lipzen A."/>
            <person name="Mereny Z."/>
            <person name="Hegedus B."/>
            <person name="Baldrian P."/>
            <person name="Stursova M."/>
            <person name="Weitz H."/>
            <person name="Taylor A."/>
            <person name="Grigoriev I.V."/>
            <person name="Nagy L.G."/>
            <person name="Martin F."/>
            <person name="Kauserud H."/>
        </authorList>
    </citation>
    <scope>NUCLEOTIDE SEQUENCE</scope>
    <source>
        <strain evidence="1">9144</strain>
    </source>
</reference>
<organism evidence="1 2">
    <name type="scientific">Mycena pura</name>
    <dbReference type="NCBI Taxonomy" id="153505"/>
    <lineage>
        <taxon>Eukaryota</taxon>
        <taxon>Fungi</taxon>
        <taxon>Dikarya</taxon>
        <taxon>Basidiomycota</taxon>
        <taxon>Agaricomycotina</taxon>
        <taxon>Agaricomycetes</taxon>
        <taxon>Agaricomycetidae</taxon>
        <taxon>Agaricales</taxon>
        <taxon>Marasmiineae</taxon>
        <taxon>Mycenaceae</taxon>
        <taxon>Mycena</taxon>
    </lineage>
</organism>
<accession>A0AAD6V6J7</accession>
<name>A0AAD6V6J7_9AGAR</name>
<sequence length="149" mass="16591">MSGPDNASNPPANCIKYSGNLFCGHETAPLGLPDRTDVTGDGDKHAGRTAVKTFANDIKLHVYYSTRVSMSSVWLIRELFGWGHWTWRWGHSQRCEKVDYQDWSPCQPRGAPSMVNNRRYIIKGSIQLKGELAISEGSCAEYHVMASGT</sequence>